<dbReference type="InterPro" id="IPR056443">
    <property type="entry name" value="AEP_C962R"/>
</dbReference>
<feature type="domain" description="C962R-like N-terminal AEP" evidence="1">
    <location>
        <begin position="114"/>
        <end position="220"/>
    </location>
</feature>
<dbReference type="Proteomes" id="UP000193642">
    <property type="component" value="Unassembled WGS sequence"/>
</dbReference>
<name>A0A1Y2C0K6_9FUNG</name>
<dbReference type="Pfam" id="PF23162">
    <property type="entry name" value="AEP_C962R"/>
    <property type="match status" value="1"/>
</dbReference>
<protein>
    <recommendedName>
        <fullName evidence="1">C962R-like N-terminal AEP domain-containing protein</fullName>
    </recommendedName>
</protein>
<accession>A0A1Y2C0K6</accession>
<dbReference type="EMBL" id="MCGO01000035">
    <property type="protein sequence ID" value="ORY40550.1"/>
    <property type="molecule type" value="Genomic_DNA"/>
</dbReference>
<sequence>MTDVLVLPHLAIKGRVLDNANNVSLFYDQLNLRLTNSTPSNIFITLAGLVTVAKGNHKTTSSQESFTTCMVKESVWTTCVVVPKSPHTHTSVAGDTSTRLVNLPNCRTDWTIYKPYLEEYVRAFQAIQPSYMTERVAKDGFAFFIDFDFPWESTFHGKSFQHLTRDDVQEFWRLIATSLASFMTDSRVETKIVLAVRRTKVHAHFPDYIVTQNQAKNLLGEIKGHLLGNKLLFPLGQAQ</sequence>
<reference evidence="2 3" key="1">
    <citation type="submission" date="2016-07" db="EMBL/GenBank/DDBJ databases">
        <title>Pervasive Adenine N6-methylation of Active Genes in Fungi.</title>
        <authorList>
            <consortium name="DOE Joint Genome Institute"/>
            <person name="Mondo S.J."/>
            <person name="Dannebaum R.O."/>
            <person name="Kuo R.C."/>
            <person name="Labutti K."/>
            <person name="Haridas S."/>
            <person name="Kuo A."/>
            <person name="Salamov A."/>
            <person name="Ahrendt S.R."/>
            <person name="Lipzen A."/>
            <person name="Sullivan W."/>
            <person name="Andreopoulos W.B."/>
            <person name="Clum A."/>
            <person name="Lindquist E."/>
            <person name="Daum C."/>
            <person name="Ramamoorthy G.K."/>
            <person name="Gryganskyi A."/>
            <person name="Culley D."/>
            <person name="Magnuson J.K."/>
            <person name="James T.Y."/>
            <person name="O'Malley M.A."/>
            <person name="Stajich J.E."/>
            <person name="Spatafora J.W."/>
            <person name="Visel A."/>
            <person name="Grigoriev I.V."/>
        </authorList>
    </citation>
    <scope>NUCLEOTIDE SEQUENCE [LARGE SCALE GENOMIC DNA]</scope>
    <source>
        <strain evidence="2 3">JEL800</strain>
    </source>
</reference>
<keyword evidence="3" id="KW-1185">Reference proteome</keyword>
<comment type="caution">
    <text evidence="2">The sequence shown here is derived from an EMBL/GenBank/DDBJ whole genome shotgun (WGS) entry which is preliminary data.</text>
</comment>
<dbReference type="AlphaFoldDB" id="A0A1Y2C0K6"/>
<evidence type="ECO:0000313" key="3">
    <source>
        <dbReference type="Proteomes" id="UP000193642"/>
    </source>
</evidence>
<organism evidence="2 3">
    <name type="scientific">Rhizoclosmatium globosum</name>
    <dbReference type="NCBI Taxonomy" id="329046"/>
    <lineage>
        <taxon>Eukaryota</taxon>
        <taxon>Fungi</taxon>
        <taxon>Fungi incertae sedis</taxon>
        <taxon>Chytridiomycota</taxon>
        <taxon>Chytridiomycota incertae sedis</taxon>
        <taxon>Chytridiomycetes</taxon>
        <taxon>Chytridiales</taxon>
        <taxon>Chytriomycetaceae</taxon>
        <taxon>Rhizoclosmatium</taxon>
    </lineage>
</organism>
<gene>
    <name evidence="2" type="ORF">BCR33DRAFT_740374</name>
</gene>
<evidence type="ECO:0000259" key="1">
    <source>
        <dbReference type="Pfam" id="PF23162"/>
    </source>
</evidence>
<evidence type="ECO:0000313" key="2">
    <source>
        <dbReference type="EMBL" id="ORY40550.1"/>
    </source>
</evidence>
<proteinExistence type="predicted"/>